<evidence type="ECO:0000313" key="2">
    <source>
        <dbReference type="Proteomes" id="UP000823928"/>
    </source>
</evidence>
<accession>A0A9D1EYL7</accession>
<comment type="caution">
    <text evidence="1">The sequence shown here is derived from an EMBL/GenBank/DDBJ whole genome shotgun (WGS) entry which is preliminary data.</text>
</comment>
<proteinExistence type="predicted"/>
<organism evidence="1 2">
    <name type="scientific">Candidatus Scatousia excrementigallinarum</name>
    <dbReference type="NCBI Taxonomy" id="2840935"/>
    <lineage>
        <taxon>Bacteria</taxon>
        <taxon>Candidatus Scatousia</taxon>
    </lineage>
</organism>
<evidence type="ECO:0000313" key="1">
    <source>
        <dbReference type="EMBL" id="HIS35832.1"/>
    </source>
</evidence>
<dbReference type="Proteomes" id="UP000823928">
    <property type="component" value="Unassembled WGS sequence"/>
</dbReference>
<protein>
    <submittedName>
        <fullName evidence="1">Uncharacterized protein</fullName>
    </submittedName>
</protein>
<dbReference type="EMBL" id="DVIU01000089">
    <property type="protein sequence ID" value="HIS35832.1"/>
    <property type="molecule type" value="Genomic_DNA"/>
</dbReference>
<dbReference type="AlphaFoldDB" id="A0A9D1EYL7"/>
<name>A0A9D1EYL7_9BACT</name>
<reference evidence="1" key="1">
    <citation type="submission" date="2020-10" db="EMBL/GenBank/DDBJ databases">
        <authorList>
            <person name="Gilroy R."/>
        </authorList>
    </citation>
    <scope>NUCLEOTIDE SEQUENCE</scope>
    <source>
        <strain evidence="1">6276</strain>
    </source>
</reference>
<sequence length="150" mass="16467">MFNAKAIVPKETPATMMESAVFGGAYCSLPMTTDEEKKLVFNAVNRATKKLREAVNITIHMTGLYIEPVEISERDESGDYVEDGRTSIAPRIIIFAEDGTTYGCCSLGAYNSIKRIVSMFGLPDTWKKPVDIVPTLVTNGKNQVLTINLA</sequence>
<gene>
    <name evidence="1" type="ORF">IAC10_04285</name>
</gene>
<reference evidence="1" key="2">
    <citation type="journal article" date="2021" name="PeerJ">
        <title>Extensive microbial diversity within the chicken gut microbiome revealed by metagenomics and culture.</title>
        <authorList>
            <person name="Gilroy R."/>
            <person name="Ravi A."/>
            <person name="Getino M."/>
            <person name="Pursley I."/>
            <person name="Horton D.L."/>
            <person name="Alikhan N.F."/>
            <person name="Baker D."/>
            <person name="Gharbi K."/>
            <person name="Hall N."/>
            <person name="Watson M."/>
            <person name="Adriaenssens E.M."/>
            <person name="Foster-Nyarko E."/>
            <person name="Jarju S."/>
            <person name="Secka A."/>
            <person name="Antonio M."/>
            <person name="Oren A."/>
            <person name="Chaudhuri R.R."/>
            <person name="La Ragione R."/>
            <person name="Hildebrand F."/>
            <person name="Pallen M.J."/>
        </authorList>
    </citation>
    <scope>NUCLEOTIDE SEQUENCE</scope>
    <source>
        <strain evidence="1">6276</strain>
    </source>
</reference>